<dbReference type="OrthoDB" id="9808901at2"/>
<feature type="domain" description="RNA polymerase sigma-70 region 2" evidence="6">
    <location>
        <begin position="24"/>
        <end position="86"/>
    </location>
</feature>
<sequence length="188" mass="21936">MQDDRIVELYWKRNEAAIQHTDQKYGHYLMKLSYNILADWEDSKESVNDTYLSAWKSMPPHRPSVLLTYLCKITRQISIDVFRKRNSAKRQASEYALSLSELEDCVSAGNTTEQDVDLHLLAKAIQDYLAELPGETRDVFIGRYFFSDSIRQVAGYYGMSESKAKSMLYRTRIGLKKYLEQEGFFDEK</sequence>
<name>A0A9X5BKP6_9FIRM</name>
<dbReference type="InterPro" id="IPR007627">
    <property type="entry name" value="RNA_pol_sigma70_r2"/>
</dbReference>
<dbReference type="PANTHER" id="PTHR43133">
    <property type="entry name" value="RNA POLYMERASE ECF-TYPE SIGMA FACTO"/>
    <property type="match status" value="1"/>
</dbReference>
<protein>
    <submittedName>
        <fullName evidence="8">Sigma-70 family RNA polymerase sigma factor</fullName>
    </submittedName>
</protein>
<proteinExistence type="inferred from homology"/>
<reference evidence="8" key="1">
    <citation type="submission" date="2018-09" db="EMBL/GenBank/DDBJ databases">
        <title>Murine metabolic-syndrome-specific gut microbial biobank.</title>
        <authorList>
            <person name="Liu C."/>
        </authorList>
    </citation>
    <scope>NUCLEOTIDE SEQUENCE</scope>
    <source>
        <strain evidence="8">D42-62</strain>
    </source>
</reference>
<keyword evidence="3" id="KW-0731">Sigma factor</keyword>
<dbReference type="InterPro" id="IPR013324">
    <property type="entry name" value="RNA_pol_sigma_r3/r4-like"/>
</dbReference>
<dbReference type="InterPro" id="IPR013249">
    <property type="entry name" value="RNA_pol_sigma70_r4_t2"/>
</dbReference>
<keyword evidence="2" id="KW-0805">Transcription regulation</keyword>
<organism evidence="8 9">
    <name type="scientific">Parablautia muri</name>
    <dbReference type="NCBI Taxonomy" id="2320879"/>
    <lineage>
        <taxon>Bacteria</taxon>
        <taxon>Bacillati</taxon>
        <taxon>Bacillota</taxon>
        <taxon>Clostridia</taxon>
        <taxon>Lachnospirales</taxon>
        <taxon>Lachnospiraceae</taxon>
        <taxon>Parablautia</taxon>
    </lineage>
</organism>
<dbReference type="GO" id="GO:0006352">
    <property type="term" value="P:DNA-templated transcription initiation"/>
    <property type="evidence" value="ECO:0007669"/>
    <property type="project" value="InterPro"/>
</dbReference>
<dbReference type="Gene3D" id="1.10.1740.10">
    <property type="match status" value="1"/>
</dbReference>
<evidence type="ECO:0000256" key="3">
    <source>
        <dbReference type="ARBA" id="ARBA00023082"/>
    </source>
</evidence>
<feature type="domain" description="RNA polymerase sigma factor 70 region 4 type 2" evidence="7">
    <location>
        <begin position="124"/>
        <end position="172"/>
    </location>
</feature>
<dbReference type="EMBL" id="QZDT01000090">
    <property type="protein sequence ID" value="NBJ95417.1"/>
    <property type="molecule type" value="Genomic_DNA"/>
</dbReference>
<dbReference type="SUPFAM" id="SSF88659">
    <property type="entry name" value="Sigma3 and sigma4 domains of RNA polymerase sigma factors"/>
    <property type="match status" value="1"/>
</dbReference>
<keyword evidence="4" id="KW-0238">DNA-binding</keyword>
<dbReference type="InterPro" id="IPR013325">
    <property type="entry name" value="RNA_pol_sigma_r2"/>
</dbReference>
<evidence type="ECO:0000313" key="8">
    <source>
        <dbReference type="EMBL" id="NBJ95417.1"/>
    </source>
</evidence>
<dbReference type="InterPro" id="IPR014284">
    <property type="entry name" value="RNA_pol_sigma-70_dom"/>
</dbReference>
<dbReference type="Pfam" id="PF08281">
    <property type="entry name" value="Sigma70_r4_2"/>
    <property type="match status" value="1"/>
</dbReference>
<dbReference type="Pfam" id="PF04542">
    <property type="entry name" value="Sigma70_r2"/>
    <property type="match status" value="1"/>
</dbReference>
<accession>A0A9X5BKP6</accession>
<evidence type="ECO:0000259" key="7">
    <source>
        <dbReference type="Pfam" id="PF08281"/>
    </source>
</evidence>
<keyword evidence="9" id="KW-1185">Reference proteome</keyword>
<dbReference type="Gene3D" id="1.10.10.10">
    <property type="entry name" value="Winged helix-like DNA-binding domain superfamily/Winged helix DNA-binding domain"/>
    <property type="match status" value="1"/>
</dbReference>
<comment type="similarity">
    <text evidence="1">Belongs to the sigma-70 factor family. ECF subfamily.</text>
</comment>
<evidence type="ECO:0000313" key="9">
    <source>
        <dbReference type="Proteomes" id="UP001154420"/>
    </source>
</evidence>
<gene>
    <name evidence="8" type="ORF">D5281_23545</name>
</gene>
<dbReference type="Proteomes" id="UP001154420">
    <property type="component" value="Unassembled WGS sequence"/>
</dbReference>
<dbReference type="GO" id="GO:0016987">
    <property type="term" value="F:sigma factor activity"/>
    <property type="evidence" value="ECO:0007669"/>
    <property type="project" value="UniProtKB-KW"/>
</dbReference>
<comment type="caution">
    <text evidence="8">The sequence shown here is derived from an EMBL/GenBank/DDBJ whole genome shotgun (WGS) entry which is preliminary data.</text>
</comment>
<keyword evidence="5" id="KW-0804">Transcription</keyword>
<dbReference type="SUPFAM" id="SSF88946">
    <property type="entry name" value="Sigma2 domain of RNA polymerase sigma factors"/>
    <property type="match status" value="1"/>
</dbReference>
<evidence type="ECO:0000256" key="4">
    <source>
        <dbReference type="ARBA" id="ARBA00023125"/>
    </source>
</evidence>
<evidence type="ECO:0000256" key="1">
    <source>
        <dbReference type="ARBA" id="ARBA00010641"/>
    </source>
</evidence>
<dbReference type="GO" id="GO:0003677">
    <property type="term" value="F:DNA binding"/>
    <property type="evidence" value="ECO:0007669"/>
    <property type="project" value="UniProtKB-KW"/>
</dbReference>
<dbReference type="NCBIfam" id="TIGR02937">
    <property type="entry name" value="sigma70-ECF"/>
    <property type="match status" value="1"/>
</dbReference>
<dbReference type="AlphaFoldDB" id="A0A9X5BKP6"/>
<evidence type="ECO:0000256" key="5">
    <source>
        <dbReference type="ARBA" id="ARBA00023163"/>
    </source>
</evidence>
<dbReference type="InterPro" id="IPR039425">
    <property type="entry name" value="RNA_pol_sigma-70-like"/>
</dbReference>
<dbReference type="PANTHER" id="PTHR43133:SF8">
    <property type="entry name" value="RNA POLYMERASE SIGMA FACTOR HI_1459-RELATED"/>
    <property type="match status" value="1"/>
</dbReference>
<evidence type="ECO:0000259" key="6">
    <source>
        <dbReference type="Pfam" id="PF04542"/>
    </source>
</evidence>
<dbReference type="InterPro" id="IPR036388">
    <property type="entry name" value="WH-like_DNA-bd_sf"/>
</dbReference>
<evidence type="ECO:0000256" key="2">
    <source>
        <dbReference type="ARBA" id="ARBA00023015"/>
    </source>
</evidence>